<evidence type="ECO:0000313" key="4">
    <source>
        <dbReference type="EMBL" id="SCU89117.1"/>
    </source>
</evidence>
<dbReference type="GO" id="GO:0004672">
    <property type="term" value="F:protein kinase activity"/>
    <property type="evidence" value="ECO:0007669"/>
    <property type="project" value="UniProtKB-ARBA"/>
</dbReference>
<gene>
    <name evidence="4" type="ORF">CNECB9_4870030</name>
</gene>
<dbReference type="Gene3D" id="1.20.120.160">
    <property type="entry name" value="HPT domain"/>
    <property type="match status" value="1"/>
</dbReference>
<dbReference type="PROSITE" id="PS50894">
    <property type="entry name" value="HPT"/>
    <property type="match status" value="1"/>
</dbReference>
<dbReference type="InterPro" id="IPR008207">
    <property type="entry name" value="Sig_transdc_His_kin_Hpt_dom"/>
</dbReference>
<accession>A0A1K0IMH4</accession>
<name>A0A1K0IMH4_CUPNE</name>
<keyword evidence="2" id="KW-0597">Phosphoprotein</keyword>
<evidence type="ECO:0000256" key="2">
    <source>
        <dbReference type="PROSITE-ProRule" id="PRU00110"/>
    </source>
</evidence>
<organism evidence="4">
    <name type="scientific">Cupriavidus necator</name>
    <name type="common">Alcaligenes eutrophus</name>
    <name type="synonym">Ralstonia eutropha</name>
    <dbReference type="NCBI Taxonomy" id="106590"/>
    <lineage>
        <taxon>Bacteria</taxon>
        <taxon>Pseudomonadati</taxon>
        <taxon>Pseudomonadota</taxon>
        <taxon>Betaproteobacteria</taxon>
        <taxon>Burkholderiales</taxon>
        <taxon>Burkholderiaceae</taxon>
        <taxon>Cupriavidus</taxon>
    </lineage>
</organism>
<dbReference type="InterPro" id="IPR036641">
    <property type="entry name" value="HPT_dom_sf"/>
</dbReference>
<keyword evidence="1" id="KW-0902">Two-component regulatory system</keyword>
<dbReference type="CDD" id="cd00088">
    <property type="entry name" value="HPT"/>
    <property type="match status" value="1"/>
</dbReference>
<dbReference type="AlphaFoldDB" id="A0A1K0IMH4"/>
<protein>
    <recommendedName>
        <fullName evidence="3">HPt domain-containing protein</fullName>
    </recommendedName>
</protein>
<feature type="domain" description="HPt" evidence="3">
    <location>
        <begin position="131"/>
        <end position="222"/>
    </location>
</feature>
<evidence type="ECO:0000256" key="1">
    <source>
        <dbReference type="ARBA" id="ARBA00023012"/>
    </source>
</evidence>
<dbReference type="SUPFAM" id="SSF47226">
    <property type="entry name" value="Histidine-containing phosphotransfer domain, HPT domain"/>
    <property type="match status" value="1"/>
</dbReference>
<dbReference type="RefSeq" id="WP_340528512.1">
    <property type="nucleotide sequence ID" value="NZ_FMSH01000431.1"/>
</dbReference>
<evidence type="ECO:0000259" key="3">
    <source>
        <dbReference type="PROSITE" id="PS50894"/>
    </source>
</evidence>
<dbReference type="EMBL" id="FMSH01000431">
    <property type="protein sequence ID" value="SCU89117.1"/>
    <property type="molecule type" value="Genomic_DNA"/>
</dbReference>
<dbReference type="GO" id="GO:0000160">
    <property type="term" value="P:phosphorelay signal transduction system"/>
    <property type="evidence" value="ECO:0007669"/>
    <property type="project" value="UniProtKB-KW"/>
</dbReference>
<dbReference type="Pfam" id="PF01627">
    <property type="entry name" value="Hpt"/>
    <property type="match status" value="1"/>
</dbReference>
<proteinExistence type="predicted"/>
<reference evidence="4" key="1">
    <citation type="submission" date="2016-09" db="EMBL/GenBank/DDBJ databases">
        <authorList>
            <person name="Capua I."/>
            <person name="De Benedictis P."/>
            <person name="Joannis T."/>
            <person name="Lombin L.H."/>
            <person name="Cattoli G."/>
        </authorList>
    </citation>
    <scope>NUCLEOTIDE SEQUENCE</scope>
    <source>
        <strain evidence="4">B9</strain>
    </source>
</reference>
<sequence>MTGALLLATPDDTRWVAGVAPILRDLGFDVHTDTPAPNAAADIGLVIAGAATEIPDTLLRAWRATGPVCAVVLPADAVPAPGTDEGVIACLREPVTEAAIVAMLAHQRYLALSPREAAGIGSAIAAQTFGNRAFAAELVHALVTSAQADLAQLHTADGALDTVRSVAHRLKSSAHYVGCHALRAFAHRLEHAARDGEAANAAALAAIVAPTVARLLSLLAALPSEK</sequence>
<feature type="modified residue" description="Phosphohistidine" evidence="2">
    <location>
        <position position="168"/>
    </location>
</feature>